<organism evidence="8 9">
    <name type="scientific">Haloarchaeobius iranensis</name>
    <dbReference type="NCBI Taxonomy" id="996166"/>
    <lineage>
        <taxon>Archaea</taxon>
        <taxon>Methanobacteriati</taxon>
        <taxon>Methanobacteriota</taxon>
        <taxon>Stenosarchaea group</taxon>
        <taxon>Halobacteria</taxon>
        <taxon>Halobacteriales</taxon>
        <taxon>Halorubellaceae</taxon>
        <taxon>Haloarchaeobius</taxon>
    </lineage>
</organism>
<dbReference type="RefSeq" id="WP_089733472.1">
    <property type="nucleotide sequence ID" value="NZ_FNIA01000009.1"/>
</dbReference>
<dbReference type="PANTHER" id="PTHR12677:SF59">
    <property type="entry name" value="GOLGI APPARATUS MEMBRANE PROTEIN TVP38-RELATED"/>
    <property type="match status" value="1"/>
</dbReference>
<keyword evidence="2" id="KW-1003">Cell membrane</keyword>
<dbReference type="InterPro" id="IPR032816">
    <property type="entry name" value="VTT_dom"/>
</dbReference>
<gene>
    <name evidence="8" type="ORF">SAMN05192554_109167</name>
</gene>
<evidence type="ECO:0000256" key="1">
    <source>
        <dbReference type="ARBA" id="ARBA00004651"/>
    </source>
</evidence>
<evidence type="ECO:0000313" key="8">
    <source>
        <dbReference type="EMBL" id="SDM91987.1"/>
    </source>
</evidence>
<accession>A0A1G9X5N3</accession>
<dbReference type="InterPro" id="IPR015414">
    <property type="entry name" value="TMEM64"/>
</dbReference>
<dbReference type="Pfam" id="PF09335">
    <property type="entry name" value="VTT_dom"/>
    <property type="match status" value="1"/>
</dbReference>
<dbReference type="PANTHER" id="PTHR12677">
    <property type="entry name" value="GOLGI APPARATUS MEMBRANE PROTEIN TVP38-RELATED"/>
    <property type="match status" value="1"/>
</dbReference>
<dbReference type="STRING" id="996166.SAMN05192554_109167"/>
<comment type="subcellular location">
    <subcellularLocation>
        <location evidence="1">Cell membrane</location>
        <topology evidence="1">Multi-pass membrane protein</topology>
    </subcellularLocation>
</comment>
<evidence type="ECO:0000256" key="5">
    <source>
        <dbReference type="ARBA" id="ARBA00023136"/>
    </source>
</evidence>
<evidence type="ECO:0000256" key="4">
    <source>
        <dbReference type="ARBA" id="ARBA00022989"/>
    </source>
</evidence>
<reference evidence="8 9" key="1">
    <citation type="submission" date="2016-10" db="EMBL/GenBank/DDBJ databases">
        <authorList>
            <person name="de Groot N.N."/>
        </authorList>
    </citation>
    <scope>NUCLEOTIDE SEQUENCE [LARGE SCALE GENOMIC DNA]</scope>
    <source>
        <strain evidence="9">EB21,IBRC-M 10013,KCTC 4048</strain>
    </source>
</reference>
<evidence type="ECO:0000256" key="2">
    <source>
        <dbReference type="ARBA" id="ARBA00022475"/>
    </source>
</evidence>
<keyword evidence="9" id="KW-1185">Reference proteome</keyword>
<proteinExistence type="predicted"/>
<feature type="transmembrane region" description="Helical" evidence="6">
    <location>
        <begin position="42"/>
        <end position="68"/>
    </location>
</feature>
<dbReference type="Proteomes" id="UP000199370">
    <property type="component" value="Unassembled WGS sequence"/>
</dbReference>
<dbReference type="GO" id="GO:0005886">
    <property type="term" value="C:plasma membrane"/>
    <property type="evidence" value="ECO:0007669"/>
    <property type="project" value="UniProtKB-SubCell"/>
</dbReference>
<keyword evidence="3 6" id="KW-0812">Transmembrane</keyword>
<dbReference type="EMBL" id="FNIA01000009">
    <property type="protein sequence ID" value="SDM91987.1"/>
    <property type="molecule type" value="Genomic_DNA"/>
</dbReference>
<evidence type="ECO:0000256" key="3">
    <source>
        <dbReference type="ARBA" id="ARBA00022692"/>
    </source>
</evidence>
<keyword evidence="4 6" id="KW-1133">Transmembrane helix</keyword>
<dbReference type="OrthoDB" id="293407at2157"/>
<keyword evidence="5 6" id="KW-0472">Membrane</keyword>
<name>A0A1G9X5N3_9EURY</name>
<feature type="transmembrane region" description="Helical" evidence="6">
    <location>
        <begin position="195"/>
        <end position="216"/>
    </location>
</feature>
<feature type="transmembrane region" description="Helical" evidence="6">
    <location>
        <begin position="75"/>
        <end position="96"/>
    </location>
</feature>
<evidence type="ECO:0000259" key="7">
    <source>
        <dbReference type="Pfam" id="PF09335"/>
    </source>
</evidence>
<evidence type="ECO:0000256" key="6">
    <source>
        <dbReference type="SAM" id="Phobius"/>
    </source>
</evidence>
<evidence type="ECO:0000313" key="9">
    <source>
        <dbReference type="Proteomes" id="UP000199370"/>
    </source>
</evidence>
<dbReference type="AlphaFoldDB" id="A0A1G9X5N3"/>
<sequence>MRVEFGRRALAGAVVACVVVASVVTSPASAMGYVSAVANDPFAFAAVLVGLYTVRPLLAWPATLLAVVVGYGYGVALGVPVALAFAVGTSLVPFYATRWVDGGTLAPTDTPAESDGRLRGRVEAYFGAAGDVRGVTAARLVPIPADIVSCTAAVSGVSTSAFVAGTLLGELPWTVAAVVVGSSAKELSTGGLGSVGLPLGVVTVVAALALLAGPTYRSYAGSSK</sequence>
<feature type="domain" description="VTT" evidence="7">
    <location>
        <begin position="60"/>
        <end position="182"/>
    </location>
</feature>
<protein>
    <submittedName>
        <fullName evidence="8">Uncharacterized membrane protein YdjX, TVP38/TMEM64 family, SNARE-associated domain</fullName>
    </submittedName>
</protein>